<evidence type="ECO:0008006" key="10">
    <source>
        <dbReference type="Google" id="ProtNLM"/>
    </source>
</evidence>
<keyword evidence="4" id="KW-0812">Transmembrane</keyword>
<name>A0A5Q0GW17_SACSY</name>
<keyword evidence="5" id="KW-1133">Transmembrane helix</keyword>
<dbReference type="EMBL" id="CP034550">
    <property type="protein sequence ID" value="QFZ18257.1"/>
    <property type="molecule type" value="Genomic_DNA"/>
</dbReference>
<dbReference type="InterPro" id="IPR038468">
    <property type="entry name" value="MmpS_C"/>
</dbReference>
<evidence type="ECO:0000256" key="3">
    <source>
        <dbReference type="ARBA" id="ARBA00022475"/>
    </source>
</evidence>
<evidence type="ECO:0000256" key="4">
    <source>
        <dbReference type="ARBA" id="ARBA00022692"/>
    </source>
</evidence>
<organism evidence="8 9">
    <name type="scientific">Saccharothrix syringae</name>
    <name type="common">Nocardiopsis syringae</name>
    <dbReference type="NCBI Taxonomy" id="103733"/>
    <lineage>
        <taxon>Bacteria</taxon>
        <taxon>Bacillati</taxon>
        <taxon>Actinomycetota</taxon>
        <taxon>Actinomycetes</taxon>
        <taxon>Pseudonocardiales</taxon>
        <taxon>Pseudonocardiaceae</taxon>
        <taxon>Saccharothrix</taxon>
    </lineage>
</organism>
<dbReference type="OrthoDB" id="3634263at2"/>
<accession>A0A5Q0GW17</accession>
<evidence type="ECO:0000256" key="6">
    <source>
        <dbReference type="ARBA" id="ARBA00023136"/>
    </source>
</evidence>
<feature type="region of interest" description="Disordered" evidence="7">
    <location>
        <begin position="19"/>
        <end position="48"/>
    </location>
</feature>
<keyword evidence="3" id="KW-1003">Cell membrane</keyword>
<comment type="similarity">
    <text evidence="2">Belongs to the MmpS family.</text>
</comment>
<proteinExistence type="inferred from homology"/>
<dbReference type="Gene3D" id="2.60.40.2880">
    <property type="entry name" value="MmpS1-5, C-terminal soluble domain"/>
    <property type="match status" value="1"/>
</dbReference>
<keyword evidence="9" id="KW-1185">Reference proteome</keyword>
<dbReference type="InterPro" id="IPR008693">
    <property type="entry name" value="MmpS"/>
</dbReference>
<dbReference type="Proteomes" id="UP000325787">
    <property type="component" value="Chromosome"/>
</dbReference>
<evidence type="ECO:0000256" key="5">
    <source>
        <dbReference type="ARBA" id="ARBA00022989"/>
    </source>
</evidence>
<keyword evidence="6" id="KW-0472">Membrane</keyword>
<gene>
    <name evidence="8" type="ORF">EKG83_12885</name>
</gene>
<sequence>MFRTQLRNRRASALPVLRDRGGKRADMTLPRRTPTAGGHISPPAAGGSGRRWAVGVAAAVAVAGTAVWVAAGPGAEPVAPTHAVVYEVTGPGGKSSEIRFTTDGANTTERVEAVDLPWRRELVVPAGPGLGIAQVMATNGQGESITCTITVNGRVVASRTARGEFTTVSCSNMMTPDAARG</sequence>
<dbReference type="Pfam" id="PF05423">
    <property type="entry name" value="Mycobact_memb"/>
    <property type="match status" value="1"/>
</dbReference>
<dbReference type="AlphaFoldDB" id="A0A5Q0GW17"/>
<dbReference type="GO" id="GO:0005886">
    <property type="term" value="C:plasma membrane"/>
    <property type="evidence" value="ECO:0007669"/>
    <property type="project" value="UniProtKB-SubCell"/>
</dbReference>
<reference evidence="9" key="1">
    <citation type="journal article" date="2021" name="Curr. Microbiol.">
        <title>Complete genome of nocamycin-producing strain Saccharothrix syringae NRRL B-16468 reveals the biosynthetic potential for secondary metabolites.</title>
        <authorList>
            <person name="Mo X."/>
            <person name="Yang S."/>
        </authorList>
    </citation>
    <scope>NUCLEOTIDE SEQUENCE [LARGE SCALE GENOMIC DNA]</scope>
    <source>
        <strain evidence="9">ATCC 51364 / DSM 43886 / JCM 6844 / KCTC 9398 / NBRC 14523 / NRRL B-16468 / INA 2240</strain>
    </source>
</reference>
<comment type="subcellular location">
    <subcellularLocation>
        <location evidence="1">Cell membrane</location>
    </subcellularLocation>
</comment>
<protein>
    <recommendedName>
        <fullName evidence="10">MmpS family membrane protein</fullName>
    </recommendedName>
</protein>
<dbReference type="KEGG" id="ssyi:EKG83_12885"/>
<evidence type="ECO:0000256" key="2">
    <source>
        <dbReference type="ARBA" id="ARBA00007531"/>
    </source>
</evidence>
<evidence type="ECO:0000256" key="1">
    <source>
        <dbReference type="ARBA" id="ARBA00004236"/>
    </source>
</evidence>
<evidence type="ECO:0000256" key="7">
    <source>
        <dbReference type="SAM" id="MobiDB-lite"/>
    </source>
</evidence>
<evidence type="ECO:0000313" key="9">
    <source>
        <dbReference type="Proteomes" id="UP000325787"/>
    </source>
</evidence>
<evidence type="ECO:0000313" key="8">
    <source>
        <dbReference type="EMBL" id="QFZ18257.1"/>
    </source>
</evidence>